<dbReference type="Pfam" id="PF04542">
    <property type="entry name" value="Sigma70_r2"/>
    <property type="match status" value="1"/>
</dbReference>
<dbReference type="Proteomes" id="UP000265419">
    <property type="component" value="Unassembled WGS sequence"/>
</dbReference>
<comment type="caution">
    <text evidence="7">The sequence shown here is derived from an EMBL/GenBank/DDBJ whole genome shotgun (WGS) entry which is preliminary data.</text>
</comment>
<accession>A0A399JAD0</accession>
<protein>
    <submittedName>
        <fullName evidence="7">Sigma-70 family RNA polymerase sigma factor</fullName>
    </submittedName>
</protein>
<dbReference type="GO" id="GO:0003677">
    <property type="term" value="F:DNA binding"/>
    <property type="evidence" value="ECO:0007669"/>
    <property type="project" value="UniProtKB-KW"/>
</dbReference>
<evidence type="ECO:0000256" key="1">
    <source>
        <dbReference type="ARBA" id="ARBA00010641"/>
    </source>
</evidence>
<dbReference type="SUPFAM" id="SSF88946">
    <property type="entry name" value="Sigma2 domain of RNA polymerase sigma factors"/>
    <property type="match status" value="1"/>
</dbReference>
<organism evidence="7 8">
    <name type="scientific">Galactobacter valiniphilus</name>
    <dbReference type="NCBI Taxonomy" id="2676122"/>
    <lineage>
        <taxon>Bacteria</taxon>
        <taxon>Bacillati</taxon>
        <taxon>Actinomycetota</taxon>
        <taxon>Actinomycetes</taxon>
        <taxon>Micrococcales</taxon>
        <taxon>Micrococcaceae</taxon>
        <taxon>Galactobacter</taxon>
    </lineage>
</organism>
<dbReference type="NCBIfam" id="TIGR02937">
    <property type="entry name" value="sigma70-ECF"/>
    <property type="match status" value="1"/>
</dbReference>
<keyword evidence="3" id="KW-0731">Sigma factor</keyword>
<sequence length="221" mass="24605">MTEEWGITKTSSAYERAIPDSELLRATRGGDVEMFEVLWQRYSGQLLGYARKRVPAHQAEDAVSEVLLSTLRAILNGSGPDRFFRAYAFQSLRHALGRQHEAAQLTPLLDHEDLERVAPAAERPRSEDAMLVNTLLAEFDDETQLLLRLNLEEGRRISEIAETLSLAPEVASRRLYEAKDVFRAKWFAAHLDLAGAEPECMAAMALAPHAFGRSAGGAKSR</sequence>
<dbReference type="GO" id="GO:0016987">
    <property type="term" value="F:sigma factor activity"/>
    <property type="evidence" value="ECO:0007669"/>
    <property type="project" value="UniProtKB-KW"/>
</dbReference>
<evidence type="ECO:0000313" key="8">
    <source>
        <dbReference type="Proteomes" id="UP000265419"/>
    </source>
</evidence>
<dbReference type="GO" id="GO:0006352">
    <property type="term" value="P:DNA-templated transcription initiation"/>
    <property type="evidence" value="ECO:0007669"/>
    <property type="project" value="InterPro"/>
</dbReference>
<dbReference type="SUPFAM" id="SSF88659">
    <property type="entry name" value="Sigma3 and sigma4 domains of RNA polymerase sigma factors"/>
    <property type="match status" value="1"/>
</dbReference>
<dbReference type="InterPro" id="IPR039425">
    <property type="entry name" value="RNA_pol_sigma-70-like"/>
</dbReference>
<evidence type="ECO:0000256" key="3">
    <source>
        <dbReference type="ARBA" id="ARBA00023082"/>
    </source>
</evidence>
<dbReference type="PANTHER" id="PTHR43133:SF8">
    <property type="entry name" value="RNA POLYMERASE SIGMA FACTOR HI_1459-RELATED"/>
    <property type="match status" value="1"/>
</dbReference>
<name>A0A399JAD0_9MICC</name>
<gene>
    <name evidence="7" type="ORF">DWB68_14180</name>
</gene>
<dbReference type="AlphaFoldDB" id="A0A399JAD0"/>
<evidence type="ECO:0000256" key="5">
    <source>
        <dbReference type="ARBA" id="ARBA00023163"/>
    </source>
</evidence>
<dbReference type="Gene3D" id="1.10.1740.10">
    <property type="match status" value="1"/>
</dbReference>
<dbReference type="InterPro" id="IPR013325">
    <property type="entry name" value="RNA_pol_sigma_r2"/>
</dbReference>
<evidence type="ECO:0000256" key="4">
    <source>
        <dbReference type="ARBA" id="ARBA00023125"/>
    </source>
</evidence>
<proteinExistence type="inferred from homology"/>
<dbReference type="InterPro" id="IPR007627">
    <property type="entry name" value="RNA_pol_sigma70_r2"/>
</dbReference>
<evidence type="ECO:0000313" key="7">
    <source>
        <dbReference type="EMBL" id="RII41159.1"/>
    </source>
</evidence>
<keyword evidence="5" id="KW-0804">Transcription</keyword>
<dbReference type="RefSeq" id="WP_119425772.1">
    <property type="nucleotide sequence ID" value="NZ_QQXK01000035.1"/>
</dbReference>
<reference evidence="7 8" key="1">
    <citation type="submission" date="2018-07" db="EMBL/GenBank/DDBJ databases">
        <title>Arthrobacter sp. nov., isolated from raw cow's milk with high bacterial count.</title>
        <authorList>
            <person name="Hahne J."/>
            <person name="Isele D."/>
            <person name="Lipski A."/>
        </authorList>
    </citation>
    <scope>NUCLEOTIDE SEQUENCE [LARGE SCALE GENOMIC DNA]</scope>
    <source>
        <strain evidence="7 8">JZ R-35</strain>
    </source>
</reference>
<evidence type="ECO:0000259" key="6">
    <source>
        <dbReference type="Pfam" id="PF04542"/>
    </source>
</evidence>
<keyword evidence="8" id="KW-1185">Reference proteome</keyword>
<dbReference type="EMBL" id="QQXK01000035">
    <property type="protein sequence ID" value="RII41159.1"/>
    <property type="molecule type" value="Genomic_DNA"/>
</dbReference>
<dbReference type="InterPro" id="IPR013324">
    <property type="entry name" value="RNA_pol_sigma_r3/r4-like"/>
</dbReference>
<keyword evidence="2" id="KW-0805">Transcription regulation</keyword>
<feature type="domain" description="RNA polymerase sigma-70 region 2" evidence="6">
    <location>
        <begin position="38"/>
        <end position="96"/>
    </location>
</feature>
<keyword evidence="4" id="KW-0238">DNA-binding</keyword>
<comment type="similarity">
    <text evidence="1">Belongs to the sigma-70 factor family. ECF subfamily.</text>
</comment>
<dbReference type="InterPro" id="IPR014284">
    <property type="entry name" value="RNA_pol_sigma-70_dom"/>
</dbReference>
<evidence type="ECO:0000256" key="2">
    <source>
        <dbReference type="ARBA" id="ARBA00023015"/>
    </source>
</evidence>
<dbReference type="PANTHER" id="PTHR43133">
    <property type="entry name" value="RNA POLYMERASE ECF-TYPE SIGMA FACTO"/>
    <property type="match status" value="1"/>
</dbReference>